<sequence>MRRCATTFLPLLLVTACVAQKLLTLEECKDKSPGFKNVTISPCDTDPCALKRGENYNVTFYAEAPESSDFLMVTTVDEQQTEVTSIQSAHSISCQFLDIPCNVTKGEVFRGGRGVPGFQNFTISPCDSDPCVITRGEIYNVTFFAEATTDANVVMLSTSVHQQSNVTLIQISQTVSCHFRDFPCNVTRGDIFRGSYNFRIGFGTFAPEEATYWVQIGTYRALFACGQAKLIIE</sequence>
<reference evidence="1" key="1">
    <citation type="submission" date="2020-05" db="EMBL/GenBank/DDBJ databases">
        <title>Large-scale comparative analyses of tick genomes elucidate their genetic diversity and vector capacities.</title>
        <authorList>
            <person name="Jia N."/>
            <person name="Wang J."/>
            <person name="Shi W."/>
            <person name="Du L."/>
            <person name="Sun Y."/>
            <person name="Zhan W."/>
            <person name="Jiang J."/>
            <person name="Wang Q."/>
            <person name="Zhang B."/>
            <person name="Ji P."/>
            <person name="Sakyi L.B."/>
            <person name="Cui X."/>
            <person name="Yuan T."/>
            <person name="Jiang B."/>
            <person name="Yang W."/>
            <person name="Lam T.T.-Y."/>
            <person name="Chang Q."/>
            <person name="Ding S."/>
            <person name="Wang X."/>
            <person name="Zhu J."/>
            <person name="Ruan X."/>
            <person name="Zhao L."/>
            <person name="Wei J."/>
            <person name="Que T."/>
            <person name="Du C."/>
            <person name="Cheng J."/>
            <person name="Dai P."/>
            <person name="Han X."/>
            <person name="Huang E."/>
            <person name="Gao Y."/>
            <person name="Liu J."/>
            <person name="Shao H."/>
            <person name="Ye R."/>
            <person name="Li L."/>
            <person name="Wei W."/>
            <person name="Wang X."/>
            <person name="Wang C."/>
            <person name="Yang T."/>
            <person name="Huo Q."/>
            <person name="Li W."/>
            <person name="Guo W."/>
            <person name="Chen H."/>
            <person name="Zhou L."/>
            <person name="Ni X."/>
            <person name="Tian J."/>
            <person name="Zhou Y."/>
            <person name="Sheng Y."/>
            <person name="Liu T."/>
            <person name="Pan Y."/>
            <person name="Xia L."/>
            <person name="Li J."/>
            <person name="Zhao F."/>
            <person name="Cao W."/>
        </authorList>
    </citation>
    <scope>NUCLEOTIDE SEQUENCE</scope>
    <source>
        <strain evidence="1">Hyas-2018</strain>
    </source>
</reference>
<evidence type="ECO:0000313" key="1">
    <source>
        <dbReference type="EMBL" id="KAH6940488.1"/>
    </source>
</evidence>
<protein>
    <submittedName>
        <fullName evidence="1">Uncharacterized protein</fullName>
    </submittedName>
</protein>
<keyword evidence="2" id="KW-1185">Reference proteome</keyword>
<dbReference type="Proteomes" id="UP000821845">
    <property type="component" value="Chromosome 11"/>
</dbReference>
<name>A0ACB7T308_HYAAI</name>
<comment type="caution">
    <text evidence="1">The sequence shown here is derived from an EMBL/GenBank/DDBJ whole genome shotgun (WGS) entry which is preliminary data.</text>
</comment>
<accession>A0ACB7T308</accession>
<dbReference type="EMBL" id="CM023491">
    <property type="protein sequence ID" value="KAH6940488.1"/>
    <property type="molecule type" value="Genomic_DNA"/>
</dbReference>
<organism evidence="1 2">
    <name type="scientific">Hyalomma asiaticum</name>
    <name type="common">Tick</name>
    <dbReference type="NCBI Taxonomy" id="266040"/>
    <lineage>
        <taxon>Eukaryota</taxon>
        <taxon>Metazoa</taxon>
        <taxon>Ecdysozoa</taxon>
        <taxon>Arthropoda</taxon>
        <taxon>Chelicerata</taxon>
        <taxon>Arachnida</taxon>
        <taxon>Acari</taxon>
        <taxon>Parasitiformes</taxon>
        <taxon>Ixodida</taxon>
        <taxon>Ixodoidea</taxon>
        <taxon>Ixodidae</taxon>
        <taxon>Hyalomminae</taxon>
        <taxon>Hyalomma</taxon>
    </lineage>
</organism>
<gene>
    <name evidence="1" type="ORF">HPB50_000509</name>
</gene>
<proteinExistence type="predicted"/>
<evidence type="ECO:0000313" key="2">
    <source>
        <dbReference type="Proteomes" id="UP000821845"/>
    </source>
</evidence>